<feature type="compositionally biased region" description="Basic and acidic residues" evidence="1">
    <location>
        <begin position="1"/>
        <end position="10"/>
    </location>
</feature>
<evidence type="ECO:0000313" key="3">
    <source>
        <dbReference type="Proteomes" id="UP000639772"/>
    </source>
</evidence>
<protein>
    <submittedName>
        <fullName evidence="2">Uncharacterized protein</fullName>
    </submittedName>
</protein>
<name>A0A835UM85_VANPL</name>
<sequence>MARDCPKVSDMKAANTPTSGGRGSANRGRGRGSMATSGSAAHGHMARDCPKVSYMKAANTPTGGGGGSANRGRPWIYGNFRQCQPM</sequence>
<feature type="region of interest" description="Disordered" evidence="1">
    <location>
        <begin position="1"/>
        <end position="47"/>
    </location>
</feature>
<organism evidence="2 3">
    <name type="scientific">Vanilla planifolia</name>
    <name type="common">Vanilla</name>
    <dbReference type="NCBI Taxonomy" id="51239"/>
    <lineage>
        <taxon>Eukaryota</taxon>
        <taxon>Viridiplantae</taxon>
        <taxon>Streptophyta</taxon>
        <taxon>Embryophyta</taxon>
        <taxon>Tracheophyta</taxon>
        <taxon>Spermatophyta</taxon>
        <taxon>Magnoliopsida</taxon>
        <taxon>Liliopsida</taxon>
        <taxon>Asparagales</taxon>
        <taxon>Orchidaceae</taxon>
        <taxon>Vanilloideae</taxon>
        <taxon>Vanilleae</taxon>
        <taxon>Vanilla</taxon>
    </lineage>
</organism>
<dbReference type="EMBL" id="JADCNM010000009">
    <property type="protein sequence ID" value="KAG0468429.1"/>
    <property type="molecule type" value="Genomic_DNA"/>
</dbReference>
<comment type="caution">
    <text evidence="2">The sequence shown here is derived from an EMBL/GenBank/DDBJ whole genome shotgun (WGS) entry which is preliminary data.</text>
</comment>
<dbReference type="Proteomes" id="UP000639772">
    <property type="component" value="Chromosome 9"/>
</dbReference>
<feature type="non-terminal residue" evidence="2">
    <location>
        <position position="86"/>
    </location>
</feature>
<dbReference type="AlphaFoldDB" id="A0A835UM85"/>
<accession>A0A835UM85</accession>
<gene>
    <name evidence="2" type="ORF">HPP92_017757</name>
</gene>
<reference evidence="2 3" key="1">
    <citation type="journal article" date="2020" name="Nat. Food">
        <title>A phased Vanilla planifolia genome enables genetic improvement of flavour and production.</title>
        <authorList>
            <person name="Hasing T."/>
            <person name="Tang H."/>
            <person name="Brym M."/>
            <person name="Khazi F."/>
            <person name="Huang T."/>
            <person name="Chambers A.H."/>
        </authorList>
    </citation>
    <scope>NUCLEOTIDE SEQUENCE [LARGE SCALE GENOMIC DNA]</scope>
    <source>
        <tissue evidence="2">Leaf</tissue>
    </source>
</reference>
<evidence type="ECO:0000313" key="2">
    <source>
        <dbReference type="EMBL" id="KAG0468429.1"/>
    </source>
</evidence>
<proteinExistence type="predicted"/>
<evidence type="ECO:0000256" key="1">
    <source>
        <dbReference type="SAM" id="MobiDB-lite"/>
    </source>
</evidence>